<comment type="caution">
    <text evidence="1">The sequence shown here is derived from an EMBL/GenBank/DDBJ whole genome shotgun (WGS) entry which is preliminary data.</text>
</comment>
<accession>A0AA40KRS8</accession>
<proteinExistence type="predicted"/>
<organism evidence="1 2">
    <name type="scientific">Melipona bicolor</name>
    <dbReference type="NCBI Taxonomy" id="60889"/>
    <lineage>
        <taxon>Eukaryota</taxon>
        <taxon>Metazoa</taxon>
        <taxon>Ecdysozoa</taxon>
        <taxon>Arthropoda</taxon>
        <taxon>Hexapoda</taxon>
        <taxon>Insecta</taxon>
        <taxon>Pterygota</taxon>
        <taxon>Neoptera</taxon>
        <taxon>Endopterygota</taxon>
        <taxon>Hymenoptera</taxon>
        <taxon>Apocrita</taxon>
        <taxon>Aculeata</taxon>
        <taxon>Apoidea</taxon>
        <taxon>Anthophila</taxon>
        <taxon>Apidae</taxon>
        <taxon>Melipona</taxon>
    </lineage>
</organism>
<keyword evidence="2" id="KW-1185">Reference proteome</keyword>
<dbReference type="Proteomes" id="UP001177670">
    <property type="component" value="Unassembled WGS sequence"/>
</dbReference>
<gene>
    <name evidence="1" type="ORF">K0M31_018537</name>
</gene>
<protein>
    <submittedName>
        <fullName evidence="1">Uncharacterized protein</fullName>
    </submittedName>
</protein>
<evidence type="ECO:0000313" key="2">
    <source>
        <dbReference type="Proteomes" id="UP001177670"/>
    </source>
</evidence>
<name>A0AA40KRS8_9HYME</name>
<dbReference type="AlphaFoldDB" id="A0AA40KRS8"/>
<dbReference type="EMBL" id="JAHYIQ010000007">
    <property type="protein sequence ID" value="KAK1130405.1"/>
    <property type="molecule type" value="Genomic_DNA"/>
</dbReference>
<sequence length="121" mass="13152">MNVLKGGCPWQCSCGIKSPPRALDLDNTIHLDDEDCFAISRISNGCKKNSLTVSEGEWCLAKKQPYSMVVLPSLKALRLAFNYLACVQPDLTTVPLVLPASVKATSLETGHGFSPCAKDRR</sequence>
<evidence type="ECO:0000313" key="1">
    <source>
        <dbReference type="EMBL" id="KAK1130405.1"/>
    </source>
</evidence>
<reference evidence="1" key="1">
    <citation type="submission" date="2021-10" db="EMBL/GenBank/DDBJ databases">
        <title>Melipona bicolor Genome sequencing and assembly.</title>
        <authorList>
            <person name="Araujo N.S."/>
            <person name="Arias M.C."/>
        </authorList>
    </citation>
    <scope>NUCLEOTIDE SEQUENCE</scope>
    <source>
        <strain evidence="1">USP_2M_L1-L4_2017</strain>
        <tissue evidence="1">Whole body</tissue>
    </source>
</reference>